<reference evidence="1 2" key="1">
    <citation type="submission" date="2020-02" db="EMBL/GenBank/DDBJ databases">
        <title>Out from the shadows clarifying the taxonomy of the family Cryomorphaceae and related taxa by utilizing the GTDB taxonomic framework.</title>
        <authorList>
            <person name="Bowman J.P."/>
        </authorList>
    </citation>
    <scope>NUCLEOTIDE SEQUENCE [LARGE SCALE GENOMIC DNA]</scope>
    <source>
        <strain evidence="1 2">QSSC 1-22</strain>
    </source>
</reference>
<dbReference type="Proteomes" id="UP000486602">
    <property type="component" value="Unassembled WGS sequence"/>
</dbReference>
<dbReference type="RefSeq" id="WP_163287060.1">
    <property type="nucleotide sequence ID" value="NZ_JAAGVY010000063.1"/>
</dbReference>
<sequence>MNIATFTPRDSSSEKLGKIEGTFEFTVVNEENDSIIHITDGAFRFKVPNVW</sequence>
<keyword evidence="2" id="KW-1185">Reference proteome</keyword>
<accession>A0A7K3WVC9</accession>
<organism evidence="1 2">
    <name type="scientific">Cryomorpha ignava</name>
    <dbReference type="NCBI Taxonomy" id="101383"/>
    <lineage>
        <taxon>Bacteria</taxon>
        <taxon>Pseudomonadati</taxon>
        <taxon>Bacteroidota</taxon>
        <taxon>Flavobacteriia</taxon>
        <taxon>Flavobacteriales</taxon>
        <taxon>Cryomorphaceae</taxon>
        <taxon>Cryomorpha</taxon>
    </lineage>
</organism>
<comment type="caution">
    <text evidence="1">The sequence shown here is derived from an EMBL/GenBank/DDBJ whole genome shotgun (WGS) entry which is preliminary data.</text>
</comment>
<gene>
    <name evidence="1" type="ORF">G3O08_19130</name>
</gene>
<proteinExistence type="predicted"/>
<name>A0A7K3WVC9_9FLAO</name>
<dbReference type="AlphaFoldDB" id="A0A7K3WVC9"/>
<protein>
    <submittedName>
        <fullName evidence="1">Uncharacterized protein</fullName>
    </submittedName>
</protein>
<dbReference type="EMBL" id="JAAGVY010000063">
    <property type="protein sequence ID" value="NEN25610.1"/>
    <property type="molecule type" value="Genomic_DNA"/>
</dbReference>
<evidence type="ECO:0000313" key="1">
    <source>
        <dbReference type="EMBL" id="NEN25610.1"/>
    </source>
</evidence>
<evidence type="ECO:0000313" key="2">
    <source>
        <dbReference type="Proteomes" id="UP000486602"/>
    </source>
</evidence>